<name>A0ABU6RR13_9FABA</name>
<organism evidence="1 2">
    <name type="scientific">Stylosanthes scabra</name>
    <dbReference type="NCBI Taxonomy" id="79078"/>
    <lineage>
        <taxon>Eukaryota</taxon>
        <taxon>Viridiplantae</taxon>
        <taxon>Streptophyta</taxon>
        <taxon>Embryophyta</taxon>
        <taxon>Tracheophyta</taxon>
        <taxon>Spermatophyta</taxon>
        <taxon>Magnoliopsida</taxon>
        <taxon>eudicotyledons</taxon>
        <taxon>Gunneridae</taxon>
        <taxon>Pentapetalae</taxon>
        <taxon>rosids</taxon>
        <taxon>fabids</taxon>
        <taxon>Fabales</taxon>
        <taxon>Fabaceae</taxon>
        <taxon>Papilionoideae</taxon>
        <taxon>50 kb inversion clade</taxon>
        <taxon>dalbergioids sensu lato</taxon>
        <taxon>Dalbergieae</taxon>
        <taxon>Pterocarpus clade</taxon>
        <taxon>Stylosanthes</taxon>
    </lineage>
</organism>
<keyword evidence="2" id="KW-1185">Reference proteome</keyword>
<protein>
    <submittedName>
        <fullName evidence="1">Uncharacterized protein</fullName>
    </submittedName>
</protein>
<comment type="caution">
    <text evidence="1">The sequence shown here is derived from an EMBL/GenBank/DDBJ whole genome shotgun (WGS) entry which is preliminary data.</text>
</comment>
<dbReference type="EMBL" id="JASCZI010031311">
    <property type="protein sequence ID" value="MED6126475.1"/>
    <property type="molecule type" value="Genomic_DNA"/>
</dbReference>
<dbReference type="Proteomes" id="UP001341840">
    <property type="component" value="Unassembled WGS sequence"/>
</dbReference>
<evidence type="ECO:0000313" key="1">
    <source>
        <dbReference type="EMBL" id="MED6126475.1"/>
    </source>
</evidence>
<evidence type="ECO:0000313" key="2">
    <source>
        <dbReference type="Proteomes" id="UP001341840"/>
    </source>
</evidence>
<proteinExistence type="predicted"/>
<reference evidence="1 2" key="1">
    <citation type="journal article" date="2023" name="Plants (Basel)">
        <title>Bridging the Gap: Combining Genomics and Transcriptomics Approaches to Understand Stylosanthes scabra, an Orphan Legume from the Brazilian Caatinga.</title>
        <authorList>
            <person name="Ferreira-Neto J.R.C."/>
            <person name="da Silva M.D."/>
            <person name="Binneck E."/>
            <person name="de Melo N.F."/>
            <person name="da Silva R.H."/>
            <person name="de Melo A.L.T.M."/>
            <person name="Pandolfi V."/>
            <person name="Bustamante F.O."/>
            <person name="Brasileiro-Vidal A.C."/>
            <person name="Benko-Iseppon A.M."/>
        </authorList>
    </citation>
    <scope>NUCLEOTIDE SEQUENCE [LARGE SCALE GENOMIC DNA]</scope>
    <source>
        <tissue evidence="1">Leaves</tissue>
    </source>
</reference>
<sequence length="193" mass="22647">MPIGKDSKEVSLTPNQNLRISKRISGDRELHNKEVAGLNQFFRRPRQLPVAITFDPELRLTHGLRLHEALVALFTIITHAKHGYHVLLSHFSLSILLNSLSLTTSSFFEFLDRCIYQVLEKWWWRRPNWSKGTVNWCLDTRWREGNRVLALSLASRLYMRWQLRDGMRPEGRDDVMNGIEMGGFERKGLRTIF</sequence>
<accession>A0ABU6RR13</accession>
<gene>
    <name evidence="1" type="ORF">PIB30_078892</name>
</gene>